<evidence type="ECO:0000256" key="8">
    <source>
        <dbReference type="ARBA" id="ARBA00048628"/>
    </source>
</evidence>
<evidence type="ECO:0000256" key="3">
    <source>
        <dbReference type="ARBA" id="ARBA00006743"/>
    </source>
</evidence>
<dbReference type="EMBL" id="CP007243">
    <property type="protein sequence ID" value="AIA30616.1"/>
    <property type="molecule type" value="Genomic_DNA"/>
</dbReference>
<proteinExistence type="inferred from homology"/>
<evidence type="ECO:0000256" key="4">
    <source>
        <dbReference type="ARBA" id="ARBA00022630"/>
    </source>
</evidence>
<dbReference type="UniPathway" id="UPA00193"/>
<dbReference type="InterPro" id="IPR029041">
    <property type="entry name" value="FAD-linked_oxidoreductase-like"/>
</dbReference>
<dbReference type="PANTHER" id="PTHR45754:SF3">
    <property type="entry name" value="METHYLENETETRAHYDROFOLATE REDUCTASE (NADPH)"/>
    <property type="match status" value="1"/>
</dbReference>
<evidence type="ECO:0000256" key="6">
    <source>
        <dbReference type="ARBA" id="ARBA00023002"/>
    </source>
</evidence>
<comment type="pathway">
    <text evidence="2 9">One-carbon metabolism; tetrahydrofolate interconversion.</text>
</comment>
<comment type="catalytic activity">
    <reaction evidence="8">
        <text>(6S)-5-methyl-5,6,7,8-tetrahydrofolate + NAD(+) = (6R)-5,10-methylene-5,6,7,8-tetrahydrofolate + NADH + H(+)</text>
        <dbReference type="Rhea" id="RHEA:19821"/>
        <dbReference type="ChEBI" id="CHEBI:15378"/>
        <dbReference type="ChEBI" id="CHEBI:15636"/>
        <dbReference type="ChEBI" id="CHEBI:18608"/>
        <dbReference type="ChEBI" id="CHEBI:57540"/>
        <dbReference type="ChEBI" id="CHEBI:57945"/>
        <dbReference type="EC" id="1.5.1.54"/>
    </reaction>
    <physiologicalReaction direction="right-to-left" evidence="8">
        <dbReference type="Rhea" id="RHEA:19823"/>
    </physiologicalReaction>
</comment>
<dbReference type="CDD" id="cd00537">
    <property type="entry name" value="MTHFR"/>
    <property type="match status" value="1"/>
</dbReference>
<evidence type="ECO:0000313" key="10">
    <source>
        <dbReference type="EMBL" id="AIA30616.1"/>
    </source>
</evidence>
<dbReference type="KEGG" id="lfp:Y981_07215"/>
<sequence length="289" mass="31483">MTFREALNAREFLVTAECSPPKGTRIDGLLDRLTPLKNRIHGINVTDNQTGVMRMCPMAMGLHLKGIGLDPIIQITLRDRNRLAIQSDLLGMSSLGLSQVLCLTGDPPKLGDHPEAKPVFDIPTQELIRAITLLNGGTDLSGKDLNGKTDILPGAACSPEGDQETEFRKFEEKFDAGARFFQTQAVFSPEKMEEFMRFASPFSVPVIAGIILLKSAKMARYLNDHVPGITVPPPLIERLDKCPPGQALESGIAIAAETIRAIRPLVHGVHIMTVGAEETIPRILDQAFG</sequence>
<dbReference type="Pfam" id="PF02219">
    <property type="entry name" value="MTHFR"/>
    <property type="match status" value="1"/>
</dbReference>
<accession>A0A059XZA9</accession>
<dbReference type="InterPro" id="IPR003171">
    <property type="entry name" value="Mehydrof_redctse-like"/>
</dbReference>
<dbReference type="GO" id="GO:0106312">
    <property type="term" value="F:methylenetetrahydrofolate reductase (NADH) activity"/>
    <property type="evidence" value="ECO:0007669"/>
    <property type="project" value="UniProtKB-EC"/>
</dbReference>
<keyword evidence="4 9" id="KW-0285">Flavoprotein</keyword>
<dbReference type="AlphaFoldDB" id="A0A059XZA9"/>
<comment type="similarity">
    <text evidence="3 9">Belongs to the methylenetetrahydrofolate reductase family.</text>
</comment>
<dbReference type="HOGENOM" id="CLU_057297_2_0_0"/>
<dbReference type="Proteomes" id="UP000027059">
    <property type="component" value="Chromosome"/>
</dbReference>
<dbReference type="SUPFAM" id="SSF51730">
    <property type="entry name" value="FAD-linked oxidoreductase"/>
    <property type="match status" value="1"/>
</dbReference>
<dbReference type="PANTHER" id="PTHR45754">
    <property type="entry name" value="METHYLENETETRAHYDROFOLATE REDUCTASE"/>
    <property type="match status" value="1"/>
</dbReference>
<evidence type="ECO:0000256" key="2">
    <source>
        <dbReference type="ARBA" id="ARBA00004777"/>
    </source>
</evidence>
<reference evidence="10 11" key="2">
    <citation type="journal article" date="2015" name="Biomed. Res. Int.">
        <title>Effects of Arsenite Resistance on the Growth and Functional Gene Expression of Leptospirillum ferriphilum and Acidithiobacillus thiooxidans in Pure Culture and Coculture.</title>
        <authorList>
            <person name="Jiang H."/>
            <person name="Liang Y."/>
            <person name="Yin H."/>
            <person name="Xiao Y."/>
            <person name="Guo X."/>
            <person name="Xu Y."/>
            <person name="Hu Q."/>
            <person name="Liu H."/>
            <person name="Liu X."/>
        </authorList>
    </citation>
    <scope>NUCLEOTIDE SEQUENCE [LARGE SCALE GENOMIC DNA]</scope>
    <source>
        <strain evidence="10 11">YSK</strain>
    </source>
</reference>
<dbReference type="RefSeq" id="WP_014961190.1">
    <property type="nucleotide sequence ID" value="NZ_CP007243.1"/>
</dbReference>
<name>A0A059XZA9_9BACT</name>
<dbReference type="GO" id="GO:0071949">
    <property type="term" value="F:FAD binding"/>
    <property type="evidence" value="ECO:0007669"/>
    <property type="project" value="TreeGrafter"/>
</dbReference>
<organism evidence="10 11">
    <name type="scientific">Leptospirillum ferriphilum YSK</name>
    <dbReference type="NCBI Taxonomy" id="1441628"/>
    <lineage>
        <taxon>Bacteria</taxon>
        <taxon>Pseudomonadati</taxon>
        <taxon>Nitrospirota</taxon>
        <taxon>Nitrospiria</taxon>
        <taxon>Nitrospirales</taxon>
        <taxon>Nitrospiraceae</taxon>
        <taxon>Leptospirillum</taxon>
    </lineage>
</organism>
<dbReference type="GO" id="GO:0005829">
    <property type="term" value="C:cytosol"/>
    <property type="evidence" value="ECO:0007669"/>
    <property type="project" value="TreeGrafter"/>
</dbReference>
<keyword evidence="5 9" id="KW-0274">FAD</keyword>
<dbReference type="OrthoDB" id="9803687at2"/>
<keyword evidence="11" id="KW-1185">Reference proteome</keyword>
<keyword evidence="6 9" id="KW-0560">Oxidoreductase</keyword>
<evidence type="ECO:0000256" key="9">
    <source>
        <dbReference type="RuleBase" id="RU003862"/>
    </source>
</evidence>
<evidence type="ECO:0000256" key="7">
    <source>
        <dbReference type="ARBA" id="ARBA00034478"/>
    </source>
</evidence>
<comment type="cofactor">
    <cofactor evidence="1 9">
        <name>FAD</name>
        <dbReference type="ChEBI" id="CHEBI:57692"/>
    </cofactor>
</comment>
<reference evidence="11" key="1">
    <citation type="submission" date="2014-02" db="EMBL/GenBank/DDBJ databases">
        <title>Complete genome sequence and comparative genomic analysis of the nitrogen-fixing bacterium Leptospirillum ferriphilum YSK.</title>
        <authorList>
            <person name="Guo X."/>
            <person name="Yin H."/>
            <person name="Liang Y."/>
            <person name="Hu Q."/>
            <person name="Ma L."/>
            <person name="Xiao Y."/>
            <person name="Zhang X."/>
            <person name="Qiu G."/>
            <person name="Liu X."/>
        </authorList>
    </citation>
    <scope>NUCLEOTIDE SEQUENCE [LARGE SCALE GENOMIC DNA]</scope>
    <source>
        <strain evidence="11">YSK</strain>
    </source>
</reference>
<comment type="pathway">
    <text evidence="7">Amino-acid biosynthesis; L-methionine biosynthesis via de novo pathway.</text>
</comment>
<evidence type="ECO:0000313" key="11">
    <source>
        <dbReference type="Proteomes" id="UP000027059"/>
    </source>
</evidence>
<dbReference type="Gene3D" id="3.20.20.220">
    <property type="match status" value="1"/>
</dbReference>
<dbReference type="GO" id="GO:0009086">
    <property type="term" value="P:methionine biosynthetic process"/>
    <property type="evidence" value="ECO:0007669"/>
    <property type="project" value="TreeGrafter"/>
</dbReference>
<evidence type="ECO:0000256" key="1">
    <source>
        <dbReference type="ARBA" id="ARBA00001974"/>
    </source>
</evidence>
<protein>
    <recommendedName>
        <fullName evidence="9">Methylenetetrahydrofolate reductase</fullName>
    </recommendedName>
</protein>
<evidence type="ECO:0000256" key="5">
    <source>
        <dbReference type="ARBA" id="ARBA00022827"/>
    </source>
</evidence>
<dbReference type="GO" id="GO:0035999">
    <property type="term" value="P:tetrahydrofolate interconversion"/>
    <property type="evidence" value="ECO:0007669"/>
    <property type="project" value="UniProtKB-UniPathway"/>
</dbReference>
<gene>
    <name evidence="10" type="ORF">Y981_07215</name>
</gene>